<dbReference type="Proteomes" id="UP001176941">
    <property type="component" value="Chromosome 31"/>
</dbReference>
<gene>
    <name evidence="2" type="ORF">MRATA1EN1_LOCUS20627</name>
</gene>
<name>A0ABN8ZDX5_RANTA</name>
<feature type="region of interest" description="Disordered" evidence="1">
    <location>
        <begin position="1"/>
        <end position="251"/>
    </location>
</feature>
<sequence length="291" mass="30401">MIWSKDGNLLDTRKSQPKGNTCLPGSEVPYTTPSGPHEFTADPDSTPPANAPRGQARPSQSGRRGALAVRSRWPRTPPRGLDPPANGLPRPQRRRGPEGWGGAARPVRLPHTDPERSPRPGPRREETDPERGAGGAEKGSPARSSPGAAASSRRRRPCRAPARALPQPLHAAPRPPELPEAERAERERTSPGAAPLVPREAGGAGGSSRRASQSAAGPPRSGTRAGRRAWPAGPLSDGKGRGKKVTSGPSAVPCTAKVLTAAASAVNEESCFDGLVMLYPNSDSNNKYGGS</sequence>
<feature type="compositionally biased region" description="Low complexity" evidence="1">
    <location>
        <begin position="141"/>
        <end position="151"/>
    </location>
</feature>
<protein>
    <submittedName>
        <fullName evidence="2">Uncharacterized protein</fullName>
    </submittedName>
</protein>
<feature type="compositionally biased region" description="Basic and acidic residues" evidence="1">
    <location>
        <begin position="180"/>
        <end position="189"/>
    </location>
</feature>
<evidence type="ECO:0000256" key="1">
    <source>
        <dbReference type="SAM" id="MobiDB-lite"/>
    </source>
</evidence>
<feature type="compositionally biased region" description="Low complexity" evidence="1">
    <location>
        <begin position="159"/>
        <end position="172"/>
    </location>
</feature>
<proteinExistence type="predicted"/>
<feature type="compositionally biased region" description="Basic and acidic residues" evidence="1">
    <location>
        <begin position="110"/>
        <end position="131"/>
    </location>
</feature>
<organism evidence="2 3">
    <name type="scientific">Rangifer tarandus platyrhynchus</name>
    <name type="common">Svalbard reindeer</name>
    <dbReference type="NCBI Taxonomy" id="3082113"/>
    <lineage>
        <taxon>Eukaryota</taxon>
        <taxon>Metazoa</taxon>
        <taxon>Chordata</taxon>
        <taxon>Craniata</taxon>
        <taxon>Vertebrata</taxon>
        <taxon>Euteleostomi</taxon>
        <taxon>Mammalia</taxon>
        <taxon>Eutheria</taxon>
        <taxon>Laurasiatheria</taxon>
        <taxon>Artiodactyla</taxon>
        <taxon>Ruminantia</taxon>
        <taxon>Pecora</taxon>
        <taxon>Cervidae</taxon>
        <taxon>Odocoileinae</taxon>
        <taxon>Rangifer</taxon>
    </lineage>
</organism>
<accession>A0ABN8ZDX5</accession>
<dbReference type="EMBL" id="OX459967">
    <property type="protein sequence ID" value="CAI9171665.1"/>
    <property type="molecule type" value="Genomic_DNA"/>
</dbReference>
<evidence type="ECO:0000313" key="3">
    <source>
        <dbReference type="Proteomes" id="UP001176941"/>
    </source>
</evidence>
<evidence type="ECO:0000313" key="2">
    <source>
        <dbReference type="EMBL" id="CAI9171665.1"/>
    </source>
</evidence>
<keyword evidence="3" id="KW-1185">Reference proteome</keyword>
<feature type="compositionally biased region" description="Low complexity" evidence="1">
    <location>
        <begin position="207"/>
        <end position="222"/>
    </location>
</feature>
<reference evidence="2" key="1">
    <citation type="submission" date="2023-04" db="EMBL/GenBank/DDBJ databases">
        <authorList>
            <consortium name="ELIXIR-Norway"/>
        </authorList>
    </citation>
    <scope>NUCLEOTIDE SEQUENCE [LARGE SCALE GENOMIC DNA]</scope>
</reference>